<dbReference type="SUPFAM" id="SSF56112">
    <property type="entry name" value="Protein kinase-like (PK-like)"/>
    <property type="match status" value="1"/>
</dbReference>
<evidence type="ECO:0000313" key="2">
    <source>
        <dbReference type="EMBL" id="OQN95193.1"/>
    </source>
</evidence>
<accession>A0A1V8S826</accession>
<dbReference type="Gene3D" id="1.10.510.10">
    <property type="entry name" value="Transferase(Phosphotransferase) domain 1"/>
    <property type="match status" value="1"/>
</dbReference>
<evidence type="ECO:0000313" key="3">
    <source>
        <dbReference type="Proteomes" id="UP000192596"/>
    </source>
</evidence>
<name>A0A1V8S826_9PEZI</name>
<reference evidence="3" key="1">
    <citation type="submission" date="2017-03" db="EMBL/GenBank/DDBJ databases">
        <title>Genomes of endolithic fungi from Antarctica.</title>
        <authorList>
            <person name="Coleine C."/>
            <person name="Masonjones S."/>
            <person name="Stajich J.E."/>
        </authorList>
    </citation>
    <scope>NUCLEOTIDE SEQUENCE [LARGE SCALE GENOMIC DNA]</scope>
    <source>
        <strain evidence="3">CCFEE 5527</strain>
    </source>
</reference>
<dbReference type="EMBL" id="NAJO01000134">
    <property type="protein sequence ID" value="OQN95193.1"/>
    <property type="molecule type" value="Genomic_DNA"/>
</dbReference>
<organism evidence="2 3">
    <name type="scientific">Cryoendolithus antarcticus</name>
    <dbReference type="NCBI Taxonomy" id="1507870"/>
    <lineage>
        <taxon>Eukaryota</taxon>
        <taxon>Fungi</taxon>
        <taxon>Dikarya</taxon>
        <taxon>Ascomycota</taxon>
        <taxon>Pezizomycotina</taxon>
        <taxon>Dothideomycetes</taxon>
        <taxon>Dothideomycetidae</taxon>
        <taxon>Cladosporiales</taxon>
        <taxon>Cladosporiaceae</taxon>
        <taxon>Cryoendolithus</taxon>
    </lineage>
</organism>
<dbReference type="OrthoDB" id="2014975at2759"/>
<keyword evidence="3" id="KW-1185">Reference proteome</keyword>
<dbReference type="Proteomes" id="UP000192596">
    <property type="component" value="Unassembled WGS sequence"/>
</dbReference>
<comment type="caution">
    <text evidence="2">The sequence shown here is derived from an EMBL/GenBank/DDBJ whole genome shotgun (WGS) entry which is preliminary data.</text>
</comment>
<dbReference type="GO" id="GO:0005524">
    <property type="term" value="F:ATP binding"/>
    <property type="evidence" value="ECO:0007669"/>
    <property type="project" value="InterPro"/>
</dbReference>
<dbReference type="AlphaFoldDB" id="A0A1V8S826"/>
<dbReference type="PROSITE" id="PS50011">
    <property type="entry name" value="PROTEIN_KINASE_DOM"/>
    <property type="match status" value="1"/>
</dbReference>
<evidence type="ECO:0000259" key="1">
    <source>
        <dbReference type="PROSITE" id="PS50011"/>
    </source>
</evidence>
<gene>
    <name evidence="2" type="ORF">B0A48_18839</name>
</gene>
<feature type="domain" description="Protein kinase" evidence="1">
    <location>
        <begin position="1"/>
        <end position="126"/>
    </location>
</feature>
<proteinExistence type="predicted"/>
<dbReference type="InterPro" id="IPR000719">
    <property type="entry name" value="Prot_kinase_dom"/>
</dbReference>
<protein>
    <recommendedName>
        <fullName evidence="1">Protein kinase domain-containing protein</fullName>
    </recommendedName>
</protein>
<dbReference type="GO" id="GO:0004672">
    <property type="term" value="F:protein kinase activity"/>
    <property type="evidence" value="ECO:0007669"/>
    <property type="project" value="InterPro"/>
</dbReference>
<sequence>MLNYYANGSYKLKLIDFSNASMVDDPRTVRGTLGYLPPEEVFDKNANHIYSDMFALALTILQIMNEGPFLPESLIKAYETEQTDTLCDERKFFAKVYHLVILSCLIARKQNRVQGHKVRTGVLKYFNNAEEEIAAMLVRRVTTYRFRIQAYTSCFFPKTTPGGQRITPVGTEYVTAPMGRTKI</sequence>
<dbReference type="InParanoid" id="A0A1V8S826"/>
<dbReference type="InterPro" id="IPR011009">
    <property type="entry name" value="Kinase-like_dom_sf"/>
</dbReference>